<dbReference type="EMBL" id="QKYT01000024">
    <property type="protein sequence ID" value="RIA97863.1"/>
    <property type="molecule type" value="Genomic_DNA"/>
</dbReference>
<comment type="caution">
    <text evidence="1">The sequence shown here is derived from an EMBL/GenBank/DDBJ whole genome shotgun (WGS) entry which is preliminary data.</text>
</comment>
<name>A0A397TI00_9GLOM</name>
<dbReference type="SUPFAM" id="SSF52047">
    <property type="entry name" value="RNI-like"/>
    <property type="match status" value="1"/>
</dbReference>
<gene>
    <name evidence="1" type="ORF">C1645_871098</name>
</gene>
<dbReference type="InterPro" id="IPR032675">
    <property type="entry name" value="LRR_dom_sf"/>
</dbReference>
<evidence type="ECO:0008006" key="3">
    <source>
        <dbReference type="Google" id="ProtNLM"/>
    </source>
</evidence>
<dbReference type="OrthoDB" id="2305494at2759"/>
<dbReference type="Gene3D" id="3.80.10.10">
    <property type="entry name" value="Ribonuclease Inhibitor"/>
    <property type="match status" value="2"/>
</dbReference>
<dbReference type="Proteomes" id="UP000265703">
    <property type="component" value="Unassembled WGS sequence"/>
</dbReference>
<proteinExistence type="predicted"/>
<keyword evidence="2" id="KW-1185">Reference proteome</keyword>
<dbReference type="AlphaFoldDB" id="A0A397TI00"/>
<evidence type="ECO:0000313" key="1">
    <source>
        <dbReference type="EMBL" id="RIA97863.1"/>
    </source>
</evidence>
<evidence type="ECO:0000313" key="2">
    <source>
        <dbReference type="Proteomes" id="UP000265703"/>
    </source>
</evidence>
<sequence>MSQLLADCLDEIFEYLEDDMTNLHSCLLVNRLWCEISVKIFWRSVLNYCTSNFRTLIACLPNESKEILNRNGINISTPTSKPPIFKYASFCKILSIYRFHYKLELFLKDQRTISLQNLNNNAYIITQEIFKLYFNQIGSLKKLDLWQYPNIIFNFYPGAKDCLKNLTELHCSSNFSSDFFYQLSKICHNILSLDITVVQVISNGLTDLISCQKNLRSFSITQFDELTNTVPLLMLKLPNTLIKLNIYGENYISLSLIAKFTNLQELNLLCNYNEDFIDFEKLQFAIFPKLQVLKIQRACPKYDLLIRFLENGKNLKEFYVGDDEGYSDNSLNLAIAKFCPNLRKLSVGFKNNELESLKIVLKSCQYLESIKIWCGGEFLSEKDALEMFVNYSNKNTYEIILYHLYYTRSELLPEDLESFFISWSNRVPQKPLSLIIVNYGANSLDTNNENMKIIEKYVKLGVIKRFKVTDFDYEEFIY</sequence>
<organism evidence="1 2">
    <name type="scientific">Glomus cerebriforme</name>
    <dbReference type="NCBI Taxonomy" id="658196"/>
    <lineage>
        <taxon>Eukaryota</taxon>
        <taxon>Fungi</taxon>
        <taxon>Fungi incertae sedis</taxon>
        <taxon>Mucoromycota</taxon>
        <taxon>Glomeromycotina</taxon>
        <taxon>Glomeromycetes</taxon>
        <taxon>Glomerales</taxon>
        <taxon>Glomeraceae</taxon>
        <taxon>Glomus</taxon>
    </lineage>
</organism>
<accession>A0A397TI00</accession>
<reference evidence="1 2" key="1">
    <citation type="submission" date="2018-06" db="EMBL/GenBank/DDBJ databases">
        <title>Comparative genomics reveals the genomic features of Rhizophagus irregularis, R. cerebriforme, R. diaphanum and Gigaspora rosea, and their symbiotic lifestyle signature.</title>
        <authorList>
            <person name="Morin E."/>
            <person name="San Clemente H."/>
            <person name="Chen E.C.H."/>
            <person name="De La Providencia I."/>
            <person name="Hainaut M."/>
            <person name="Kuo A."/>
            <person name="Kohler A."/>
            <person name="Murat C."/>
            <person name="Tang N."/>
            <person name="Roy S."/>
            <person name="Loubradou J."/>
            <person name="Henrissat B."/>
            <person name="Grigoriev I.V."/>
            <person name="Corradi N."/>
            <person name="Roux C."/>
            <person name="Martin F.M."/>
        </authorList>
    </citation>
    <scope>NUCLEOTIDE SEQUENCE [LARGE SCALE GENOMIC DNA]</scope>
    <source>
        <strain evidence="1 2">DAOM 227022</strain>
    </source>
</reference>
<protein>
    <recommendedName>
        <fullName evidence="3">F-box domain-containing protein</fullName>
    </recommendedName>
</protein>